<organism evidence="3 4">
    <name type="scientific">Cryptosporidium meleagridis</name>
    <dbReference type="NCBI Taxonomy" id="93969"/>
    <lineage>
        <taxon>Eukaryota</taxon>
        <taxon>Sar</taxon>
        <taxon>Alveolata</taxon>
        <taxon>Apicomplexa</taxon>
        <taxon>Conoidasida</taxon>
        <taxon>Coccidia</taxon>
        <taxon>Eucoccidiorida</taxon>
        <taxon>Eimeriorina</taxon>
        <taxon>Cryptosporidiidae</taxon>
        <taxon>Cryptosporidium</taxon>
    </lineage>
</organism>
<evidence type="ECO:0000256" key="2">
    <source>
        <dbReference type="SAM" id="SignalP"/>
    </source>
</evidence>
<proteinExistence type="predicted"/>
<accession>A0A2P4Z1Z1</accession>
<name>A0A2P4Z1Z1_9CRYT</name>
<evidence type="ECO:0000256" key="1">
    <source>
        <dbReference type="SAM" id="MobiDB-lite"/>
    </source>
</evidence>
<keyword evidence="2" id="KW-0732">Signal</keyword>
<protein>
    <recommendedName>
        <fullName evidence="5">Integral membrane protein</fullName>
    </recommendedName>
</protein>
<comment type="caution">
    <text evidence="3">The sequence shown here is derived from an EMBL/GenBank/DDBJ whole genome shotgun (WGS) entry which is preliminary data.</text>
</comment>
<feature type="signal peptide" evidence="2">
    <location>
        <begin position="1"/>
        <end position="30"/>
    </location>
</feature>
<gene>
    <name evidence="3" type="ORF">CmeUKMEL1_10675</name>
</gene>
<dbReference type="Proteomes" id="UP000236928">
    <property type="component" value="Unassembled WGS sequence"/>
</dbReference>
<reference evidence="3 4" key="1">
    <citation type="submission" date="2014-04" db="EMBL/GenBank/DDBJ databases">
        <title>Comparative Genomics of Cryptosporidium Species.</title>
        <authorList>
            <person name="Silva J.C."/>
            <person name="Su Q."/>
            <person name="Chalmers R."/>
            <person name="Chibucos M.C."/>
            <person name="Elwin K."/>
            <person name="Godinez A."/>
            <person name="Guo F."/>
            <person name="Huynh K."/>
            <person name="Orvis J."/>
            <person name="Ott S."/>
            <person name="Sadzewicz L."/>
            <person name="Sengamalay N."/>
            <person name="Shetty A."/>
            <person name="Sun M."/>
            <person name="Tallon L."/>
            <person name="Xiao L."/>
            <person name="Zhang H."/>
            <person name="Fraser C.M."/>
            <person name="Zhu G."/>
            <person name="Kissinger J."/>
            <person name="Widmer G."/>
        </authorList>
    </citation>
    <scope>NUCLEOTIDE SEQUENCE [LARGE SCALE GENOMIC DNA]</scope>
    <source>
        <strain evidence="3 4">UKMEL1</strain>
    </source>
</reference>
<dbReference type="AlphaFoldDB" id="A0A2P4Z1Z1"/>
<feature type="chain" id="PRO_5015200010" description="Integral membrane protein" evidence="2">
    <location>
        <begin position="31"/>
        <end position="193"/>
    </location>
</feature>
<evidence type="ECO:0000313" key="3">
    <source>
        <dbReference type="EMBL" id="POM84094.1"/>
    </source>
</evidence>
<sequence>MLYIYNKGFKWFFIGALVLIFGLLILSCRAEDIEKEDIVKLVENDHKQTESKDIEGQETSSEKVFELEGADSHDETRGVQNPELIYEACASLQESFEKECNAEAMDKPLKRLVDACNDPVPDTEEVLMAASEITRSYKDSSFSETTECWAMIYTTSLFISSNNQAIEEEDDGSLEVESLETEDSQLESEFDNK</sequence>
<evidence type="ECO:0008006" key="5">
    <source>
        <dbReference type="Google" id="ProtNLM"/>
    </source>
</evidence>
<dbReference type="OrthoDB" id="342850at2759"/>
<dbReference type="VEuPathDB" id="CryptoDB:CmeUKMEL1_10675"/>
<dbReference type="PROSITE" id="PS51257">
    <property type="entry name" value="PROKAR_LIPOPROTEIN"/>
    <property type="match status" value="1"/>
</dbReference>
<feature type="region of interest" description="Disordered" evidence="1">
    <location>
        <begin position="168"/>
        <end position="193"/>
    </location>
</feature>
<evidence type="ECO:0000313" key="4">
    <source>
        <dbReference type="Proteomes" id="UP000236928"/>
    </source>
</evidence>
<keyword evidence="4" id="KW-1185">Reference proteome</keyword>
<dbReference type="EMBL" id="JIBK01000039">
    <property type="protein sequence ID" value="POM84094.1"/>
    <property type="molecule type" value="Genomic_DNA"/>
</dbReference>